<dbReference type="InterPro" id="IPR057616">
    <property type="entry name" value="PH_2_platyhelminthes"/>
</dbReference>
<gene>
    <name evidence="4" type="ORF">TTAC_LOCUS3482</name>
</gene>
<evidence type="ECO:0000256" key="2">
    <source>
        <dbReference type="SAM" id="MobiDB-lite"/>
    </source>
</evidence>
<feature type="domain" description="PH-like" evidence="3">
    <location>
        <begin position="74"/>
        <end position="201"/>
    </location>
</feature>
<dbReference type="EMBL" id="UYWX01002510">
    <property type="protein sequence ID" value="VDM22721.1"/>
    <property type="molecule type" value="Genomic_DNA"/>
</dbReference>
<sequence length="373" mass="42348">MLNRVEKEIIFFTIVKGIDDSTELDDLNACRRAAKGLLRGAQQKMTDLVHAEKLRYFADNLKEDWVDVDSSNTKHKSLLEWMKASDAKLINYDKLAVQSRKEGGKLCNIELHGVALKDCFFLLRQDPETGKYSLYRDTNMPPILVWTKYFGYFRDQAGSPLTFIILMDSKNAAPTLTKFICSTHDEVARWQKIFTEGFDNFGKVVEPEVESMLLQKNTRVLEAAEERRKRQEEKLEFISQLTADIFAQWDIRNTVFRTLFVDDGLITSASRSNSGRSTSRDQQLNRRSLTSQSDIQQLDDEQTRVRGLHEKFMKSVMRLANLCSEADSTCLSRSASDAADRRPSCSSIATPTPDASGSNDSSKSKVALLLLNL</sequence>
<proteinExistence type="predicted"/>
<organism evidence="6">
    <name type="scientific">Hydatigena taeniaeformis</name>
    <name type="common">Feline tapeworm</name>
    <name type="synonym">Taenia taeniaeformis</name>
    <dbReference type="NCBI Taxonomy" id="6205"/>
    <lineage>
        <taxon>Eukaryota</taxon>
        <taxon>Metazoa</taxon>
        <taxon>Spiralia</taxon>
        <taxon>Lophotrochozoa</taxon>
        <taxon>Platyhelminthes</taxon>
        <taxon>Cestoda</taxon>
        <taxon>Eucestoda</taxon>
        <taxon>Cyclophyllidea</taxon>
        <taxon>Taeniidae</taxon>
        <taxon>Hydatigera</taxon>
    </lineage>
</organism>
<protein>
    <submittedName>
        <fullName evidence="6">PH domain-containing protein</fullName>
    </submittedName>
</protein>
<dbReference type="Pfam" id="PF25407">
    <property type="entry name" value="PH_32"/>
    <property type="match status" value="1"/>
</dbReference>
<accession>A0A0R3WRV7</accession>
<dbReference type="WBParaSite" id="TTAC_0000349701-mRNA-1">
    <property type="protein sequence ID" value="TTAC_0000349701-mRNA-1"/>
    <property type="gene ID" value="TTAC_0000349701"/>
</dbReference>
<dbReference type="AlphaFoldDB" id="A0A0R3WRV7"/>
<reference evidence="4 5" key="2">
    <citation type="submission" date="2018-11" db="EMBL/GenBank/DDBJ databases">
        <authorList>
            <consortium name="Pathogen Informatics"/>
        </authorList>
    </citation>
    <scope>NUCLEOTIDE SEQUENCE [LARGE SCALE GENOMIC DNA]</scope>
</reference>
<dbReference type="STRING" id="6205.A0A0R3WRV7"/>
<dbReference type="Gene3D" id="2.30.29.30">
    <property type="entry name" value="Pleckstrin-homology domain (PH domain)/Phosphotyrosine-binding domain (PTB)"/>
    <property type="match status" value="1"/>
</dbReference>
<evidence type="ECO:0000256" key="1">
    <source>
        <dbReference type="SAM" id="Coils"/>
    </source>
</evidence>
<name>A0A0R3WRV7_HYDTA</name>
<evidence type="ECO:0000259" key="3">
    <source>
        <dbReference type="Pfam" id="PF25407"/>
    </source>
</evidence>
<evidence type="ECO:0000313" key="5">
    <source>
        <dbReference type="Proteomes" id="UP000274429"/>
    </source>
</evidence>
<feature type="region of interest" description="Disordered" evidence="2">
    <location>
        <begin position="270"/>
        <end position="301"/>
    </location>
</feature>
<evidence type="ECO:0000313" key="4">
    <source>
        <dbReference type="EMBL" id="VDM22721.1"/>
    </source>
</evidence>
<dbReference type="OrthoDB" id="2272012at2759"/>
<keyword evidence="1" id="KW-0175">Coiled coil</keyword>
<dbReference type="InterPro" id="IPR011993">
    <property type="entry name" value="PH-like_dom_sf"/>
</dbReference>
<feature type="compositionally biased region" description="Polar residues" evidence="2">
    <location>
        <begin position="281"/>
        <end position="296"/>
    </location>
</feature>
<reference evidence="6" key="1">
    <citation type="submission" date="2017-02" db="UniProtKB">
        <authorList>
            <consortium name="WormBaseParasite"/>
        </authorList>
    </citation>
    <scope>IDENTIFICATION</scope>
</reference>
<feature type="coiled-coil region" evidence="1">
    <location>
        <begin position="214"/>
        <end position="241"/>
    </location>
</feature>
<evidence type="ECO:0000313" key="6">
    <source>
        <dbReference type="WBParaSite" id="TTAC_0000349701-mRNA-1"/>
    </source>
</evidence>
<dbReference type="Proteomes" id="UP000274429">
    <property type="component" value="Unassembled WGS sequence"/>
</dbReference>
<feature type="compositionally biased region" description="Polar residues" evidence="2">
    <location>
        <begin position="344"/>
        <end position="361"/>
    </location>
</feature>
<feature type="region of interest" description="Disordered" evidence="2">
    <location>
        <begin position="339"/>
        <end position="363"/>
    </location>
</feature>
<keyword evidence="5" id="KW-1185">Reference proteome</keyword>